<dbReference type="InterPro" id="IPR015894">
    <property type="entry name" value="Guanylate-bd_N"/>
</dbReference>
<keyword evidence="5" id="KW-0472">Membrane</keyword>
<dbReference type="OrthoDB" id="7788754at2759"/>
<comment type="caution">
    <text evidence="7">The sequence shown here is derived from an EMBL/GenBank/DDBJ whole genome shotgun (WGS) entry which is preliminary data.</text>
</comment>
<dbReference type="GO" id="GO:0016740">
    <property type="term" value="F:transferase activity"/>
    <property type="evidence" value="ECO:0007669"/>
    <property type="project" value="UniProtKB-KW"/>
</dbReference>
<evidence type="ECO:0000259" key="6">
    <source>
        <dbReference type="PROSITE" id="PS51715"/>
    </source>
</evidence>
<proteinExistence type="inferred from homology"/>
<evidence type="ECO:0000256" key="5">
    <source>
        <dbReference type="SAM" id="Phobius"/>
    </source>
</evidence>
<keyword evidence="3" id="KW-0342">GTP-binding</keyword>
<protein>
    <submittedName>
        <fullName evidence="7">Alkyltransferase-like protein 1</fullName>
    </submittedName>
</protein>
<keyword evidence="5" id="KW-0812">Transmembrane</keyword>
<dbReference type="InterPro" id="IPR027417">
    <property type="entry name" value="P-loop_NTPase"/>
</dbReference>
<keyword evidence="1" id="KW-0547">Nucleotide-binding</keyword>
<dbReference type="SUPFAM" id="SSF52540">
    <property type="entry name" value="P-loop containing nucleoside triphosphate hydrolases"/>
    <property type="match status" value="1"/>
</dbReference>
<dbReference type="Gene3D" id="1.20.58.420">
    <property type="entry name" value="AHSP"/>
    <property type="match status" value="1"/>
</dbReference>
<gene>
    <name evidence="7" type="primary">ATL1</name>
    <name evidence="7" type="ORF">FOZ60_000814</name>
</gene>
<dbReference type="Gene3D" id="3.40.50.300">
    <property type="entry name" value="P-loop containing nucleotide triphosphate hydrolases"/>
    <property type="match status" value="1"/>
</dbReference>
<dbReference type="SUPFAM" id="SSF48340">
    <property type="entry name" value="Interferon-induced guanylate-binding protein 1 (GBP1), C-terminal domain"/>
    <property type="match status" value="1"/>
</dbReference>
<name>A0A7J6PJQ3_PEROL</name>
<feature type="domain" description="GB1/RHD3-type G" evidence="6">
    <location>
        <begin position="52"/>
        <end position="325"/>
    </location>
</feature>
<evidence type="ECO:0000313" key="7">
    <source>
        <dbReference type="EMBL" id="KAF4696363.1"/>
    </source>
</evidence>
<accession>A0A7J6PJQ3</accession>
<evidence type="ECO:0000256" key="2">
    <source>
        <dbReference type="ARBA" id="ARBA00022801"/>
    </source>
</evidence>
<sequence length="611" mass="68298">MTSTTDSSKPQAVEVTKGRPLQLVTIKMADNEVRVNDDAMDELTKNLEATGCDKISVVSIMGAYRTGKSFMLDLFLRYLRYTDGKEDTYYPLGDPAALNKRRGSSFNAEFQAPEWLVAQGDCLQEGQRASDSHGFHWRPGMDKCTEGIWVWSIPFVRQLHSGEKVALVLMDTQGAWDSKMTKEQSATVFGLTAVLSSKQIYNISKQIQEDKVASAALRVSGDENAQEGKPFQCLEFLVRDWANFDDDMSVKDCVAQMKEHLDQHMDEHRVRDDSTAVALNKMFESVSCFCLPHPGLKIQKKGWSGRLADIDPDFIRFLDLYVRSVFTDPHLHAKSILGKTLSPQTFGPVVNAFVEAFANAVPAAATFTQAMARSSNLLGKEQAINTYKSDMEAAMGPKTGSGIKPDQLERASIKAKTMALQSFSKQTLFGPDDEREKTKDELVKEIDGLLDYYKDENQRRMDKSLAAFAGATVLVIVLYLMDKFSDFACDWYSDTCVRFSNILFSIYFTIIVVIGVNVFLLYRDRGQVAAASALMEMVKESVNLGLGYAEKVREHPDKQHLVAVARSFASDCSASLRPVYHKVIDVIQPPALHHTADLPTLNENKENSRDR</sequence>
<dbReference type="PROSITE" id="PS51715">
    <property type="entry name" value="G_GB1_RHD3"/>
    <property type="match status" value="1"/>
</dbReference>
<dbReference type="PANTHER" id="PTHR10751">
    <property type="entry name" value="GUANYLATE BINDING PROTEIN"/>
    <property type="match status" value="1"/>
</dbReference>
<dbReference type="Pfam" id="PF02263">
    <property type="entry name" value="GBP"/>
    <property type="match status" value="1"/>
</dbReference>
<feature type="transmembrane region" description="Helical" evidence="5">
    <location>
        <begin position="501"/>
        <end position="522"/>
    </location>
</feature>
<evidence type="ECO:0000256" key="1">
    <source>
        <dbReference type="ARBA" id="ARBA00022741"/>
    </source>
</evidence>
<evidence type="ECO:0000256" key="4">
    <source>
        <dbReference type="PROSITE-ProRule" id="PRU01052"/>
    </source>
</evidence>
<reference evidence="7 8" key="1">
    <citation type="submission" date="2020-04" db="EMBL/GenBank/DDBJ databases">
        <title>Perkinsus olseni comparative genomics.</title>
        <authorList>
            <person name="Bogema D.R."/>
        </authorList>
    </citation>
    <scope>NUCLEOTIDE SEQUENCE [LARGE SCALE GENOMIC DNA]</scope>
    <source>
        <strain evidence="7">00978-12</strain>
    </source>
</reference>
<keyword evidence="7" id="KW-0808">Transferase</keyword>
<evidence type="ECO:0000256" key="3">
    <source>
        <dbReference type="ARBA" id="ARBA00023134"/>
    </source>
</evidence>
<dbReference type="AlphaFoldDB" id="A0A7J6PJQ3"/>
<comment type="similarity">
    <text evidence="4">Belongs to the TRAFAC class dynamin-like GTPase superfamily. GB1/RHD3 GTPase family.</text>
</comment>
<dbReference type="InterPro" id="IPR030386">
    <property type="entry name" value="G_GB1_RHD3_dom"/>
</dbReference>
<keyword evidence="2" id="KW-0378">Hydrolase</keyword>
<dbReference type="Proteomes" id="UP000541610">
    <property type="component" value="Unassembled WGS sequence"/>
</dbReference>
<evidence type="ECO:0000313" key="8">
    <source>
        <dbReference type="Proteomes" id="UP000541610"/>
    </source>
</evidence>
<keyword evidence="5" id="KW-1133">Transmembrane helix</keyword>
<dbReference type="EMBL" id="JABANP010000011">
    <property type="protein sequence ID" value="KAF4696363.1"/>
    <property type="molecule type" value="Genomic_DNA"/>
</dbReference>
<organism evidence="7 8">
    <name type="scientific">Perkinsus olseni</name>
    <name type="common">Perkinsus atlanticus</name>
    <dbReference type="NCBI Taxonomy" id="32597"/>
    <lineage>
        <taxon>Eukaryota</taxon>
        <taxon>Sar</taxon>
        <taxon>Alveolata</taxon>
        <taxon>Perkinsozoa</taxon>
        <taxon>Perkinsea</taxon>
        <taxon>Perkinsida</taxon>
        <taxon>Perkinsidae</taxon>
        <taxon>Perkinsus</taxon>
    </lineage>
</organism>
<dbReference type="GO" id="GO:0005525">
    <property type="term" value="F:GTP binding"/>
    <property type="evidence" value="ECO:0007669"/>
    <property type="project" value="UniProtKB-KW"/>
</dbReference>
<dbReference type="InterPro" id="IPR036543">
    <property type="entry name" value="Guanylate-bd_C_sf"/>
</dbReference>
<dbReference type="GO" id="GO:0003924">
    <property type="term" value="F:GTPase activity"/>
    <property type="evidence" value="ECO:0007669"/>
    <property type="project" value="InterPro"/>
</dbReference>
<feature type="transmembrane region" description="Helical" evidence="5">
    <location>
        <begin position="464"/>
        <end position="481"/>
    </location>
</feature>